<reference evidence="5 6" key="1">
    <citation type="submission" date="2023-08" db="EMBL/GenBank/DDBJ databases">
        <authorList>
            <person name="Joshi A."/>
            <person name="Thite S."/>
        </authorList>
    </citation>
    <scope>NUCLEOTIDE SEQUENCE [LARGE SCALE GENOMIC DNA]</scope>
    <source>
        <strain evidence="5 6">1E1</strain>
    </source>
</reference>
<keyword evidence="1 2" id="KW-0378">Hydrolase</keyword>
<keyword evidence="6" id="KW-1185">Reference proteome</keyword>
<comment type="caution">
    <text evidence="5">The sequence shown here is derived from an EMBL/GenBank/DDBJ whole genome shotgun (WGS) entry which is preliminary data.</text>
</comment>
<dbReference type="InterPro" id="IPR006261">
    <property type="entry name" value="dGTPase"/>
</dbReference>
<dbReference type="NCBIfam" id="NF003701">
    <property type="entry name" value="PRK05318.1"/>
    <property type="match status" value="1"/>
</dbReference>
<evidence type="ECO:0000259" key="4">
    <source>
        <dbReference type="PROSITE" id="PS51831"/>
    </source>
</evidence>
<dbReference type="InterPro" id="IPR003607">
    <property type="entry name" value="HD/PDEase_dom"/>
</dbReference>
<evidence type="ECO:0000313" key="5">
    <source>
        <dbReference type="EMBL" id="MDP4528611.1"/>
    </source>
</evidence>
<name>A0ABT9GPM9_9GAMM</name>
<accession>A0ABT9GPM9</accession>
<organism evidence="5 6">
    <name type="scientific">Alkalimonas delamerensis</name>
    <dbReference type="NCBI Taxonomy" id="265981"/>
    <lineage>
        <taxon>Bacteria</taxon>
        <taxon>Pseudomonadati</taxon>
        <taxon>Pseudomonadota</taxon>
        <taxon>Gammaproteobacteria</taxon>
        <taxon>Alkalimonas</taxon>
    </lineage>
</organism>
<evidence type="ECO:0000313" key="6">
    <source>
        <dbReference type="Proteomes" id="UP001236258"/>
    </source>
</evidence>
<dbReference type="NCBIfam" id="TIGR01353">
    <property type="entry name" value="dGTP_triPase"/>
    <property type="match status" value="1"/>
</dbReference>
<protein>
    <recommendedName>
        <fullName evidence="2">Deoxyguanosinetriphosphate triphosphohydrolase-like protein</fullName>
    </recommendedName>
</protein>
<evidence type="ECO:0000256" key="2">
    <source>
        <dbReference type="HAMAP-Rule" id="MF_01212"/>
    </source>
</evidence>
<gene>
    <name evidence="5" type="ORF">Q3O59_06150</name>
</gene>
<feature type="compositionally biased region" description="Basic and acidic residues" evidence="3">
    <location>
        <begin position="1"/>
        <end position="15"/>
    </location>
</feature>
<dbReference type="InterPro" id="IPR050135">
    <property type="entry name" value="dGTPase-like"/>
</dbReference>
<dbReference type="PANTHER" id="PTHR11373">
    <property type="entry name" value="DEOXYNUCLEOSIDE TRIPHOSPHATE TRIPHOSPHOHYDROLASE"/>
    <property type="match status" value="1"/>
</dbReference>
<dbReference type="RefSeq" id="WP_305944735.1">
    <property type="nucleotide sequence ID" value="NZ_JAUZVY010000002.1"/>
</dbReference>
<sequence length="434" mass="49237">MWESRRSHPPQHDESSYDAIPGDATGQRDRARIIHSEAFRRLQSKTQVLGVGEHDFYRTRLTHSLEVAQLGSGICEKLRQRYRENTELLSWLPGMGQIEAICLAHDLGHPPFGHGGEVALNYFMHDQGGFEGNGQTLRILAHLGEYSPQHGLDLSRRTMLGVLKYPVLHREVACYPVELAEGTSNIDSFKPPKCIHDEDEAVLNWILAPLPAADQELFRSSTDGSSHRKARYQGLDTSIMELADDIAYGVHDLEDALALKLVTEHAWREQVLARLPADDVIAQNADFYSRKLFSESSCERKHAISKLVHSMLTEISVRAQGRFRTPLLDYQAQISVQAKQTLAVLKDFVYQQVIKSPEVQSLEYKGQQLILKLFRVLRDNPKRLLPPAVLARYQEAAEKDRVICDYLATLTDHHAVRLYHKLFSPDMGSVFDRI</sequence>
<proteinExistence type="inferred from homology"/>
<dbReference type="EMBL" id="JAUZVY010000002">
    <property type="protein sequence ID" value="MDP4528611.1"/>
    <property type="molecule type" value="Genomic_DNA"/>
</dbReference>
<dbReference type="NCBIfam" id="NF041026">
    <property type="entry name" value="antiphage_dGTPase"/>
    <property type="match status" value="1"/>
</dbReference>
<dbReference type="Proteomes" id="UP001236258">
    <property type="component" value="Unassembled WGS sequence"/>
</dbReference>
<dbReference type="Pfam" id="PF13286">
    <property type="entry name" value="HD_assoc"/>
    <property type="match status" value="1"/>
</dbReference>
<comment type="similarity">
    <text evidence="2">Belongs to the dGTPase family. Type 2 subfamily.</text>
</comment>
<dbReference type="PANTHER" id="PTHR11373:SF40">
    <property type="entry name" value="DEOXYGUANOSINETRIPHOSPHATE TRIPHOSPHOHYDROLASE-LIKE PROTEIN 2"/>
    <property type="match status" value="1"/>
</dbReference>
<evidence type="ECO:0000256" key="3">
    <source>
        <dbReference type="SAM" id="MobiDB-lite"/>
    </source>
</evidence>
<dbReference type="Gene3D" id="1.10.3210.10">
    <property type="entry name" value="Hypothetical protein af1432"/>
    <property type="match status" value="1"/>
</dbReference>
<dbReference type="HAMAP" id="MF_01212">
    <property type="entry name" value="dGTPase_type2"/>
    <property type="match status" value="1"/>
</dbReference>
<dbReference type="SUPFAM" id="SSF109604">
    <property type="entry name" value="HD-domain/PDEase-like"/>
    <property type="match status" value="1"/>
</dbReference>
<dbReference type="SMART" id="SM00471">
    <property type="entry name" value="HDc"/>
    <property type="match status" value="1"/>
</dbReference>
<dbReference type="InterPro" id="IPR026875">
    <property type="entry name" value="PHydrolase_assoc_dom"/>
</dbReference>
<dbReference type="PROSITE" id="PS51831">
    <property type="entry name" value="HD"/>
    <property type="match status" value="1"/>
</dbReference>
<feature type="domain" description="HD" evidence="4">
    <location>
        <begin position="60"/>
        <end position="186"/>
    </location>
</feature>
<feature type="region of interest" description="Disordered" evidence="3">
    <location>
        <begin position="1"/>
        <end position="25"/>
    </location>
</feature>
<evidence type="ECO:0000256" key="1">
    <source>
        <dbReference type="ARBA" id="ARBA00022801"/>
    </source>
</evidence>
<dbReference type="InterPro" id="IPR023023">
    <property type="entry name" value="dNTPase_2"/>
</dbReference>
<dbReference type="InterPro" id="IPR006674">
    <property type="entry name" value="HD_domain"/>
</dbReference>
<dbReference type="CDD" id="cd00077">
    <property type="entry name" value="HDc"/>
    <property type="match status" value="1"/>
</dbReference>
<dbReference type="Pfam" id="PF01966">
    <property type="entry name" value="HD"/>
    <property type="match status" value="1"/>
</dbReference>